<dbReference type="GO" id="GO:0005737">
    <property type="term" value="C:cytoplasm"/>
    <property type="evidence" value="ECO:0007669"/>
    <property type="project" value="TreeGrafter"/>
</dbReference>
<dbReference type="SUPFAM" id="SSF56529">
    <property type="entry name" value="FAH"/>
    <property type="match status" value="1"/>
</dbReference>
<evidence type="ECO:0000313" key="1">
    <source>
        <dbReference type="EMBL" id="TWO71698.1"/>
    </source>
</evidence>
<dbReference type="InterPro" id="IPR050772">
    <property type="entry name" value="Hydratase-Decarb/MhpD_sf"/>
</dbReference>
<dbReference type="Gene3D" id="3.90.850.10">
    <property type="entry name" value="Fumarylacetoacetase-like, C-terminal domain"/>
    <property type="match status" value="1"/>
</dbReference>
<dbReference type="RefSeq" id="WP_145892639.1">
    <property type="nucleotide sequence ID" value="NZ_VOBQ01000006.1"/>
</dbReference>
<keyword evidence="2" id="KW-1185">Reference proteome</keyword>
<dbReference type="InterPro" id="IPR036663">
    <property type="entry name" value="Fumarylacetoacetase_C_sf"/>
</dbReference>
<sequence length="262" mass="28497">MTPEELLRHYDDATLWTDGCGLEVPLAYERALSVRQLRMARGEQPRGYKVGFTNRTIWPRYGVYGPIWGTVWDTTLAFCDGEGTVSLRATSQPRLEPECVFGMARTPPARASLDDLLASVAWIAPGFEIVQSHCAGWKFSAADTVADGALHARLLVGRQVPVSALPSGGEAFDRELATARVTLRRDGDSIDTGAGANVLDGPLHALLHFLRALRDCPGATDLQPGDVVTTGTWTDAWPVAPGERWSAEFDAPLPSLHVRFTD</sequence>
<name>A0A562ZTP1_9BURK</name>
<proteinExistence type="predicted"/>
<accession>A0A562ZTP1</accession>
<protein>
    <submittedName>
        <fullName evidence="1">Hydratase</fullName>
    </submittedName>
</protein>
<evidence type="ECO:0000313" key="2">
    <source>
        <dbReference type="Proteomes" id="UP000318199"/>
    </source>
</evidence>
<dbReference type="OrthoDB" id="9792137at2"/>
<gene>
    <name evidence="1" type="ORF">FN976_08795</name>
</gene>
<comment type="caution">
    <text evidence="1">The sequence shown here is derived from an EMBL/GenBank/DDBJ whole genome shotgun (WGS) entry which is preliminary data.</text>
</comment>
<dbReference type="PANTHER" id="PTHR30143:SF0">
    <property type="entry name" value="2-KETO-4-PENTENOATE HYDRATASE"/>
    <property type="match status" value="1"/>
</dbReference>
<dbReference type="GO" id="GO:0008684">
    <property type="term" value="F:2-oxopent-4-enoate hydratase activity"/>
    <property type="evidence" value="ECO:0007669"/>
    <property type="project" value="TreeGrafter"/>
</dbReference>
<organism evidence="1 2">
    <name type="scientific">Caenimonas sedimenti</name>
    <dbReference type="NCBI Taxonomy" id="2596921"/>
    <lineage>
        <taxon>Bacteria</taxon>
        <taxon>Pseudomonadati</taxon>
        <taxon>Pseudomonadota</taxon>
        <taxon>Betaproteobacteria</taxon>
        <taxon>Burkholderiales</taxon>
        <taxon>Comamonadaceae</taxon>
        <taxon>Caenimonas</taxon>
    </lineage>
</organism>
<dbReference type="EMBL" id="VOBQ01000006">
    <property type="protein sequence ID" value="TWO71698.1"/>
    <property type="molecule type" value="Genomic_DNA"/>
</dbReference>
<dbReference type="AlphaFoldDB" id="A0A562ZTP1"/>
<dbReference type="Proteomes" id="UP000318199">
    <property type="component" value="Unassembled WGS sequence"/>
</dbReference>
<dbReference type="PANTHER" id="PTHR30143">
    <property type="entry name" value="ACID HYDRATASE"/>
    <property type="match status" value="1"/>
</dbReference>
<reference evidence="1 2" key="1">
    <citation type="submission" date="2019-07" db="EMBL/GenBank/DDBJ databases">
        <title>Caenimonas sedimenti sp. nov., isolated from activated sludge.</title>
        <authorList>
            <person name="Xu J."/>
        </authorList>
    </citation>
    <scope>NUCLEOTIDE SEQUENCE [LARGE SCALE GENOMIC DNA]</scope>
    <source>
        <strain evidence="1 2">HX-9-20</strain>
    </source>
</reference>